<name>A0A0D7WVN0_9BACL</name>
<keyword evidence="5" id="KW-0805">Transcription regulation</keyword>
<feature type="binding site" evidence="5">
    <location>
        <position position="187"/>
    </location>
    <ligand>
        <name>biotin</name>
        <dbReference type="ChEBI" id="CHEBI:57586"/>
    </ligand>
</feature>
<dbReference type="GO" id="GO:0005524">
    <property type="term" value="F:ATP binding"/>
    <property type="evidence" value="ECO:0007669"/>
    <property type="project" value="UniProtKB-UniRule"/>
</dbReference>
<dbReference type="PANTHER" id="PTHR12835:SF5">
    <property type="entry name" value="BIOTIN--PROTEIN LIGASE"/>
    <property type="match status" value="1"/>
</dbReference>
<feature type="binding site" evidence="5">
    <location>
        <position position="116"/>
    </location>
    <ligand>
        <name>biotin</name>
        <dbReference type="ChEBI" id="CHEBI:57586"/>
    </ligand>
</feature>
<dbReference type="EMBL" id="JTHP01000063">
    <property type="protein sequence ID" value="KJD43236.1"/>
    <property type="molecule type" value="Genomic_DNA"/>
</dbReference>
<proteinExistence type="inferred from homology"/>
<dbReference type="EC" id="6.3.4.15" evidence="5"/>
<dbReference type="PANTHER" id="PTHR12835">
    <property type="entry name" value="BIOTIN PROTEIN LIGASE"/>
    <property type="match status" value="1"/>
</dbReference>
<dbReference type="GO" id="GO:0003677">
    <property type="term" value="F:DNA binding"/>
    <property type="evidence" value="ECO:0007669"/>
    <property type="project" value="UniProtKB-UniRule"/>
</dbReference>
<sequence>MNNHERLLGILEEDTSDYVSGEEISRRLSVSRTAVWKQINKLRELGYNIEASSRRGYRIVSRPDRLEVSKLAYMLNTQSFGQRIVVLDSTVSTQQDAMRLAEEGAQQGTVVLAEEQTAGRGRLGRKWFSPRGKGIWMSIVLRPSQPLAFTPQLTLLTGVAVCRAIRRLTGVEAGIKWPNDLLVHGRKVCGILLESATEDQRVRYCIAGIGIDVNLNTEDYPEELSRLGTSLKIEAGREIDRTALIAAVLEEMEQVCALYADQGFKPVAMLWEALSVTMNRFVRAHTGQGSVVEGTAVGLDPSGALVVETKQGERIQVVSGDIQLQV</sequence>
<evidence type="ECO:0000256" key="2">
    <source>
        <dbReference type="ARBA" id="ARBA00022741"/>
    </source>
</evidence>
<keyword evidence="4 5" id="KW-0092">Biotin</keyword>
<dbReference type="InterPro" id="IPR036388">
    <property type="entry name" value="WH-like_DNA-bd_sf"/>
</dbReference>
<evidence type="ECO:0000259" key="6">
    <source>
        <dbReference type="PROSITE" id="PS51733"/>
    </source>
</evidence>
<keyword evidence="5" id="KW-0678">Repressor</keyword>
<dbReference type="PROSITE" id="PS51733">
    <property type="entry name" value="BPL_LPL_CATALYTIC"/>
    <property type="match status" value="1"/>
</dbReference>
<dbReference type="InterPro" id="IPR004408">
    <property type="entry name" value="Biotin_CoA_COase_ligase"/>
</dbReference>
<dbReference type="Gene3D" id="1.10.10.10">
    <property type="entry name" value="Winged helix-like DNA-binding domain superfamily/Winged helix DNA-binding domain"/>
    <property type="match status" value="1"/>
</dbReference>
<keyword evidence="8" id="KW-1185">Reference proteome</keyword>
<dbReference type="NCBIfam" id="TIGR00121">
    <property type="entry name" value="birA_ligase"/>
    <property type="match status" value="1"/>
</dbReference>
<evidence type="ECO:0000256" key="3">
    <source>
        <dbReference type="ARBA" id="ARBA00022840"/>
    </source>
</evidence>
<dbReference type="InterPro" id="IPR030855">
    <property type="entry name" value="Bifunct_BirA"/>
</dbReference>
<dbReference type="SUPFAM" id="SSF50037">
    <property type="entry name" value="C-terminal domain of transcriptional repressors"/>
    <property type="match status" value="1"/>
</dbReference>
<dbReference type="GO" id="GO:0009249">
    <property type="term" value="P:protein lipoylation"/>
    <property type="evidence" value="ECO:0007669"/>
    <property type="project" value="UniProtKB-ARBA"/>
</dbReference>
<dbReference type="InterPro" id="IPR008988">
    <property type="entry name" value="Transcriptional_repressor_C"/>
</dbReference>
<dbReference type="GO" id="GO:0016740">
    <property type="term" value="F:transferase activity"/>
    <property type="evidence" value="ECO:0007669"/>
    <property type="project" value="UniProtKB-ARBA"/>
</dbReference>
<dbReference type="Pfam" id="PF03099">
    <property type="entry name" value="BPL_LplA_LipB"/>
    <property type="match status" value="1"/>
</dbReference>
<evidence type="ECO:0000313" key="7">
    <source>
        <dbReference type="EMBL" id="KJD43236.1"/>
    </source>
</evidence>
<comment type="caution">
    <text evidence="7">The sequence shown here is derived from an EMBL/GenBank/DDBJ whole genome shotgun (WGS) entry which is preliminary data.</text>
</comment>
<evidence type="ECO:0000256" key="1">
    <source>
        <dbReference type="ARBA" id="ARBA00022598"/>
    </source>
</evidence>
<dbReference type="SUPFAM" id="SSF55681">
    <property type="entry name" value="Class II aaRS and biotin synthetases"/>
    <property type="match status" value="1"/>
</dbReference>
<dbReference type="InterPro" id="IPR036390">
    <property type="entry name" value="WH_DNA-bd_sf"/>
</dbReference>
<comment type="similarity">
    <text evidence="5">Belongs to the biotin--protein ligase family.</text>
</comment>
<keyword evidence="5" id="KW-0804">Transcription</keyword>
<dbReference type="Pfam" id="PF08279">
    <property type="entry name" value="HTH_11"/>
    <property type="match status" value="1"/>
</dbReference>
<dbReference type="GO" id="GO:0005737">
    <property type="term" value="C:cytoplasm"/>
    <property type="evidence" value="ECO:0007669"/>
    <property type="project" value="TreeGrafter"/>
</dbReference>
<dbReference type="AlphaFoldDB" id="A0A0D7WVN0"/>
<dbReference type="InterPro" id="IPR045864">
    <property type="entry name" value="aa-tRNA-synth_II/BPL/LPL"/>
</dbReference>
<comment type="caution">
    <text evidence="5">Lacks conserved residue(s) required for the propagation of feature annotation.</text>
</comment>
<protein>
    <recommendedName>
        <fullName evidence="5">Bifunctional ligase/repressor BirA</fullName>
    </recommendedName>
    <alternativeName>
        <fullName evidence="5">Biotin--[acetyl-CoA-carboxylase] ligase</fullName>
        <ecNumber evidence="5">6.3.4.15</ecNumber>
    </alternativeName>
    <alternativeName>
        <fullName evidence="5">Biotin--protein ligase</fullName>
    </alternativeName>
    <alternativeName>
        <fullName evidence="5">Biotin-[acetyl-CoA carboxylase] synthetase</fullName>
    </alternativeName>
</protein>
<dbReference type="PATRIC" id="fig|159743.3.peg.5272"/>
<feature type="binding site" evidence="5">
    <location>
        <begin position="120"/>
        <end position="122"/>
    </location>
    <ligand>
        <name>biotin</name>
        <dbReference type="ChEBI" id="CHEBI:57586"/>
    </ligand>
</feature>
<dbReference type="GO" id="GO:0006355">
    <property type="term" value="P:regulation of DNA-templated transcription"/>
    <property type="evidence" value="ECO:0007669"/>
    <property type="project" value="UniProtKB-UniRule"/>
</dbReference>
<dbReference type="InterPro" id="IPR013196">
    <property type="entry name" value="HTH_11"/>
</dbReference>
<reference evidence="7 8" key="1">
    <citation type="submission" date="2014-11" db="EMBL/GenBank/DDBJ databases">
        <title>Draft Genome Sequences of Paenibacillus polymyxa NRRL B-30509 and Paenibacillus terrae NRRL B-30644, Strains from a Poultry Environment that Produce Tridecaptin A and Paenicidins.</title>
        <authorList>
            <person name="van Belkum M.J."/>
            <person name="Lohans C.T."/>
            <person name="Vederas J.C."/>
        </authorList>
    </citation>
    <scope>NUCLEOTIDE SEQUENCE [LARGE SCALE GENOMIC DNA]</scope>
    <source>
        <strain evidence="7 8">NRRL B-30644</strain>
    </source>
</reference>
<keyword evidence="1 5" id="KW-0436">Ligase</keyword>
<comment type="function">
    <text evidence="5">Acts both as a biotin--[acetyl-CoA-carboxylase] ligase and a repressor.</text>
</comment>
<keyword evidence="5" id="KW-0238">DNA-binding</keyword>
<dbReference type="Pfam" id="PF02237">
    <property type="entry name" value="BPL_C"/>
    <property type="match status" value="1"/>
</dbReference>
<evidence type="ECO:0000256" key="5">
    <source>
        <dbReference type="HAMAP-Rule" id="MF_00978"/>
    </source>
</evidence>
<dbReference type="Proteomes" id="UP000032534">
    <property type="component" value="Unassembled WGS sequence"/>
</dbReference>
<feature type="domain" description="BPL/LPL catalytic" evidence="6">
    <location>
        <begin position="69"/>
        <end position="260"/>
    </location>
</feature>
<dbReference type="Gene3D" id="2.30.30.100">
    <property type="match status" value="1"/>
</dbReference>
<dbReference type="OrthoDB" id="9807064at2"/>
<comment type="catalytic activity">
    <reaction evidence="5">
        <text>biotin + L-lysyl-[protein] + ATP = N(6)-biotinyl-L-lysyl-[protein] + AMP + diphosphate + H(+)</text>
        <dbReference type="Rhea" id="RHEA:11756"/>
        <dbReference type="Rhea" id="RHEA-COMP:9752"/>
        <dbReference type="Rhea" id="RHEA-COMP:10505"/>
        <dbReference type="ChEBI" id="CHEBI:15378"/>
        <dbReference type="ChEBI" id="CHEBI:29969"/>
        <dbReference type="ChEBI" id="CHEBI:30616"/>
        <dbReference type="ChEBI" id="CHEBI:33019"/>
        <dbReference type="ChEBI" id="CHEBI:57586"/>
        <dbReference type="ChEBI" id="CHEBI:83144"/>
        <dbReference type="ChEBI" id="CHEBI:456215"/>
        <dbReference type="EC" id="6.3.4.15"/>
    </reaction>
</comment>
<dbReference type="RefSeq" id="WP_044648447.1">
    <property type="nucleotide sequence ID" value="NZ_JTHP01000063.1"/>
</dbReference>
<dbReference type="HAMAP" id="MF_00978">
    <property type="entry name" value="Bifunct_BirA"/>
    <property type="match status" value="1"/>
</dbReference>
<keyword evidence="2 5" id="KW-0547">Nucleotide-binding</keyword>
<dbReference type="SUPFAM" id="SSF46785">
    <property type="entry name" value="Winged helix' DNA-binding domain"/>
    <property type="match status" value="1"/>
</dbReference>
<evidence type="ECO:0000256" key="4">
    <source>
        <dbReference type="ARBA" id="ARBA00023267"/>
    </source>
</evidence>
<dbReference type="GO" id="GO:0004077">
    <property type="term" value="F:biotin--[biotin carboxyl-carrier protein] ligase activity"/>
    <property type="evidence" value="ECO:0007669"/>
    <property type="project" value="UniProtKB-UniRule"/>
</dbReference>
<dbReference type="CDD" id="cd16442">
    <property type="entry name" value="BPL"/>
    <property type="match status" value="1"/>
</dbReference>
<feature type="DNA-binding region" description="H-T-H motif" evidence="5">
    <location>
        <begin position="21"/>
        <end position="40"/>
    </location>
</feature>
<accession>A0A0D7WVN0</accession>
<dbReference type="Gene3D" id="3.30.930.10">
    <property type="entry name" value="Bira Bifunctional Protein, Domain 2"/>
    <property type="match status" value="1"/>
</dbReference>
<dbReference type="InterPro" id="IPR004143">
    <property type="entry name" value="BPL_LPL_catalytic"/>
</dbReference>
<organism evidence="7 8">
    <name type="scientific">Paenibacillus terrae</name>
    <dbReference type="NCBI Taxonomy" id="159743"/>
    <lineage>
        <taxon>Bacteria</taxon>
        <taxon>Bacillati</taxon>
        <taxon>Bacillota</taxon>
        <taxon>Bacilli</taxon>
        <taxon>Bacillales</taxon>
        <taxon>Paenibacillaceae</taxon>
        <taxon>Paenibacillus</taxon>
    </lineage>
</organism>
<gene>
    <name evidence="5" type="primary">birA</name>
    <name evidence="7" type="ORF">QD47_23735</name>
</gene>
<dbReference type="InterPro" id="IPR003142">
    <property type="entry name" value="BPL_C"/>
</dbReference>
<evidence type="ECO:0000313" key="8">
    <source>
        <dbReference type="Proteomes" id="UP000032534"/>
    </source>
</evidence>
<keyword evidence="3 5" id="KW-0067">ATP-binding</keyword>